<evidence type="ECO:0000256" key="7">
    <source>
        <dbReference type="ARBA" id="ARBA00023291"/>
    </source>
</evidence>
<evidence type="ECO:0000313" key="8">
    <source>
        <dbReference type="EMBL" id="RAG87367.1"/>
    </source>
</evidence>
<evidence type="ECO:0000256" key="2">
    <source>
        <dbReference type="ARBA" id="ARBA00022448"/>
    </source>
</evidence>
<keyword evidence="2" id="KW-0813">Transport</keyword>
<evidence type="ECO:0000256" key="6">
    <source>
        <dbReference type="ARBA" id="ARBA00023014"/>
    </source>
</evidence>
<dbReference type="PANTHER" id="PTHR36923">
    <property type="entry name" value="FERREDOXIN"/>
    <property type="match status" value="1"/>
</dbReference>
<dbReference type="AlphaFoldDB" id="A0A2X0IS10"/>
<accession>A0A2X0IS10</accession>
<sequence>MALTRSRDLSLRLDRIACEGHGACAELLPELLSLDEWGFPVVHSAEVPPELAAHARRAVAACPVLALRLDRRPS</sequence>
<keyword evidence="7" id="KW-0003">3Fe-4S</keyword>
<protein>
    <submittedName>
        <fullName evidence="8">Ferredoxin</fullName>
    </submittedName>
</protein>
<reference evidence="8 9" key="1">
    <citation type="submission" date="2018-06" db="EMBL/GenBank/DDBJ databases">
        <title>Streptacidiphilus pinicola sp. nov., isolated from pine grove soil.</title>
        <authorList>
            <person name="Roh S.G."/>
            <person name="Park S."/>
            <person name="Kim M.-K."/>
            <person name="Yun B.-R."/>
            <person name="Park J."/>
            <person name="Kim M.J."/>
            <person name="Kim Y.S."/>
            <person name="Kim S.B."/>
        </authorList>
    </citation>
    <scope>NUCLEOTIDE SEQUENCE [LARGE SCALE GENOMIC DNA]</scope>
    <source>
        <strain evidence="8 9">MMS16-CNU450</strain>
    </source>
</reference>
<dbReference type="Gene3D" id="3.30.70.20">
    <property type="match status" value="1"/>
</dbReference>
<comment type="caution">
    <text evidence="8">The sequence shown here is derived from an EMBL/GenBank/DDBJ whole genome shotgun (WGS) entry which is preliminary data.</text>
</comment>
<name>A0A2X0IS10_9ACTN</name>
<organism evidence="8 9">
    <name type="scientific">Streptacidiphilus pinicola</name>
    <dbReference type="NCBI Taxonomy" id="2219663"/>
    <lineage>
        <taxon>Bacteria</taxon>
        <taxon>Bacillati</taxon>
        <taxon>Actinomycetota</taxon>
        <taxon>Actinomycetes</taxon>
        <taxon>Kitasatosporales</taxon>
        <taxon>Streptomycetaceae</taxon>
        <taxon>Streptacidiphilus</taxon>
    </lineage>
</organism>
<keyword evidence="9" id="KW-1185">Reference proteome</keyword>
<dbReference type="InterPro" id="IPR051269">
    <property type="entry name" value="Fe-S_cluster_ET"/>
</dbReference>
<evidence type="ECO:0000256" key="4">
    <source>
        <dbReference type="ARBA" id="ARBA00022982"/>
    </source>
</evidence>
<dbReference type="EMBL" id="QKYN01000008">
    <property type="protein sequence ID" value="RAG87367.1"/>
    <property type="molecule type" value="Genomic_DNA"/>
</dbReference>
<dbReference type="PANTHER" id="PTHR36923:SF3">
    <property type="entry name" value="FERREDOXIN"/>
    <property type="match status" value="1"/>
</dbReference>
<keyword evidence="5" id="KW-0408">Iron</keyword>
<dbReference type="RefSeq" id="WP_111498979.1">
    <property type="nucleotide sequence ID" value="NZ_QKYN01000008.1"/>
</dbReference>
<keyword evidence="4" id="KW-0249">Electron transport</keyword>
<evidence type="ECO:0000256" key="1">
    <source>
        <dbReference type="ARBA" id="ARBA00001927"/>
    </source>
</evidence>
<comment type="cofactor">
    <cofactor evidence="1">
        <name>[3Fe-4S] cluster</name>
        <dbReference type="ChEBI" id="CHEBI:21137"/>
    </cofactor>
</comment>
<dbReference type="SUPFAM" id="SSF54862">
    <property type="entry name" value="4Fe-4S ferredoxins"/>
    <property type="match status" value="1"/>
</dbReference>
<proteinExistence type="predicted"/>
<dbReference type="GO" id="GO:0046872">
    <property type="term" value="F:metal ion binding"/>
    <property type="evidence" value="ECO:0007669"/>
    <property type="project" value="UniProtKB-KW"/>
</dbReference>
<dbReference type="Pfam" id="PF13459">
    <property type="entry name" value="Fer4_15"/>
    <property type="match status" value="1"/>
</dbReference>
<dbReference type="OrthoDB" id="3215002at2"/>
<dbReference type="GO" id="GO:0051538">
    <property type="term" value="F:3 iron, 4 sulfur cluster binding"/>
    <property type="evidence" value="ECO:0007669"/>
    <property type="project" value="UniProtKB-KW"/>
</dbReference>
<keyword evidence="6" id="KW-0411">Iron-sulfur</keyword>
<evidence type="ECO:0000256" key="3">
    <source>
        <dbReference type="ARBA" id="ARBA00022723"/>
    </source>
</evidence>
<evidence type="ECO:0000256" key="5">
    <source>
        <dbReference type="ARBA" id="ARBA00023004"/>
    </source>
</evidence>
<gene>
    <name evidence="8" type="ORF">DN069_02295</name>
</gene>
<keyword evidence="3" id="KW-0479">Metal-binding</keyword>
<dbReference type="Proteomes" id="UP000248889">
    <property type="component" value="Unassembled WGS sequence"/>
</dbReference>
<evidence type="ECO:0000313" key="9">
    <source>
        <dbReference type="Proteomes" id="UP000248889"/>
    </source>
</evidence>